<dbReference type="PROSITE" id="PS51996">
    <property type="entry name" value="TR_MART"/>
    <property type="match status" value="1"/>
</dbReference>
<dbReference type="GO" id="GO:0005576">
    <property type="term" value="C:extracellular region"/>
    <property type="evidence" value="ECO:0007669"/>
    <property type="project" value="InterPro"/>
</dbReference>
<dbReference type="KEGG" id="mehf:MmiHf6_01850"/>
<evidence type="ECO:0000259" key="1">
    <source>
        <dbReference type="Pfam" id="PF03496"/>
    </source>
</evidence>
<sequence length="120" mass="14207">MHLDTAIQKSRIEEEIWIYRGVLDISWLNNSQIGGIFTEKAFGSFSIDISHAYQYTNLEKPIIFQIKLNSEMRALYIDKAENEILRPREITYRIVDKRIEKVKGINNEIEIFIIEEVWSD</sequence>
<organism evidence="2 3">
    <name type="scientific">Methanimicrococcus hongohii</name>
    <dbReference type="NCBI Taxonomy" id="3028295"/>
    <lineage>
        <taxon>Archaea</taxon>
        <taxon>Methanobacteriati</taxon>
        <taxon>Methanobacteriota</taxon>
        <taxon>Stenosarchaea group</taxon>
        <taxon>Methanomicrobia</taxon>
        <taxon>Methanosarcinales</taxon>
        <taxon>Methanosarcinaceae</taxon>
        <taxon>Methanimicrococcus</taxon>
    </lineage>
</organism>
<evidence type="ECO:0000313" key="3">
    <source>
        <dbReference type="Proteomes" id="UP001302978"/>
    </source>
</evidence>
<keyword evidence="3" id="KW-1185">Reference proteome</keyword>
<evidence type="ECO:0000313" key="2">
    <source>
        <dbReference type="EMBL" id="WNY22893.1"/>
    </source>
</evidence>
<dbReference type="Gene3D" id="3.90.176.10">
    <property type="entry name" value="Toxin ADP-ribosyltransferase, Chain A, domain 1"/>
    <property type="match status" value="1"/>
</dbReference>
<dbReference type="SUPFAM" id="SSF56399">
    <property type="entry name" value="ADP-ribosylation"/>
    <property type="match status" value="1"/>
</dbReference>
<accession>A0AA96V0T1</accession>
<protein>
    <recommendedName>
        <fullName evidence="1">ADP ribosyltransferase domain-containing protein</fullName>
    </recommendedName>
</protein>
<dbReference type="EMBL" id="CP131059">
    <property type="protein sequence ID" value="WNY22893.1"/>
    <property type="molecule type" value="Genomic_DNA"/>
</dbReference>
<dbReference type="InterPro" id="IPR003540">
    <property type="entry name" value="ADP-ribosyltransferase"/>
</dbReference>
<dbReference type="Proteomes" id="UP001302978">
    <property type="component" value="Chromosome"/>
</dbReference>
<proteinExistence type="predicted"/>
<feature type="domain" description="ADP ribosyltransferase" evidence="1">
    <location>
        <begin position="2"/>
        <end position="106"/>
    </location>
</feature>
<dbReference type="AlphaFoldDB" id="A0AA96V0T1"/>
<dbReference type="Pfam" id="PF03496">
    <property type="entry name" value="ADPrib_exo_Tox"/>
    <property type="match status" value="1"/>
</dbReference>
<reference evidence="2 3" key="1">
    <citation type="submission" date="2023-07" db="EMBL/GenBank/DDBJ databases">
        <title>Closed genoem sequence of Methanomicrococcus sp. Hf6.</title>
        <authorList>
            <person name="Poehlein A."/>
            <person name="Protasov E."/>
            <person name="Platt K."/>
            <person name="Reeh H."/>
            <person name="Daniel R."/>
            <person name="Brune A."/>
        </authorList>
    </citation>
    <scope>NUCLEOTIDE SEQUENCE [LARGE SCALE GENOMIC DNA]</scope>
    <source>
        <strain evidence="2 3">Hf6</strain>
    </source>
</reference>
<name>A0AA96V0T1_9EURY</name>
<gene>
    <name evidence="2" type="ORF">MmiHf6_01850</name>
</gene>